<keyword evidence="1" id="KW-1133">Transmembrane helix</keyword>
<evidence type="ECO:0008006" key="4">
    <source>
        <dbReference type="Google" id="ProtNLM"/>
    </source>
</evidence>
<dbReference type="Proteomes" id="UP000692954">
    <property type="component" value="Unassembled WGS sequence"/>
</dbReference>
<keyword evidence="1" id="KW-0812">Transmembrane</keyword>
<organism evidence="2 3">
    <name type="scientific">Paramecium sonneborni</name>
    <dbReference type="NCBI Taxonomy" id="65129"/>
    <lineage>
        <taxon>Eukaryota</taxon>
        <taxon>Sar</taxon>
        <taxon>Alveolata</taxon>
        <taxon>Ciliophora</taxon>
        <taxon>Intramacronucleata</taxon>
        <taxon>Oligohymenophorea</taxon>
        <taxon>Peniculida</taxon>
        <taxon>Parameciidae</taxon>
        <taxon>Paramecium</taxon>
    </lineage>
</organism>
<feature type="transmembrane region" description="Helical" evidence="1">
    <location>
        <begin position="33"/>
        <end position="55"/>
    </location>
</feature>
<keyword evidence="1" id="KW-0472">Membrane</keyword>
<dbReference type="GO" id="GO:0008270">
    <property type="term" value="F:zinc ion binding"/>
    <property type="evidence" value="ECO:0007669"/>
    <property type="project" value="TreeGrafter"/>
</dbReference>
<protein>
    <recommendedName>
        <fullName evidence="4">Transmembrane protein</fullName>
    </recommendedName>
</protein>
<reference evidence="2" key="1">
    <citation type="submission" date="2021-01" db="EMBL/GenBank/DDBJ databases">
        <authorList>
            <consortium name="Genoscope - CEA"/>
            <person name="William W."/>
        </authorList>
    </citation>
    <scope>NUCLEOTIDE SEQUENCE</scope>
</reference>
<dbReference type="PANTHER" id="PTHR12621:SF7">
    <property type="entry name" value="CYSTEINE AND HISTIDINE-RICH DOMAIN-CONTAINING PROTEIN 1"/>
    <property type="match status" value="1"/>
</dbReference>
<accession>A0A8S1PNU4</accession>
<sequence length="509" mass="59832">MNKLFQSLKKVDFFSVTYSPAISDGFNYNHSSILGGLISMLIAILSLMYSIYYIYLWWTYQLLPKVTSDINKFRESDDFGQLRNSIHVKSAYQEGWSPIDPFKTDEIIIQPLMIDLDDQELNWKPLLLTKQISEVLSINLDINHNKQYIILFTLCKEDYLLDQQKCASEETKNLYFQQNGNSLYIEISFTTINPSTFEPQVFERTYPINIHSQAEMCSSIILHYQMNQYLIDKAFLFSTGQEEFNYISNSLSYPQYSLKDYCDRQFLPNTFGAFFVLFQQQYYTVQIAYPPISEVFAAIGSIISILFSVKFLITLLNLHQLRQDILDEVMRQYYPEIKQFKIIKNLFGKITQVRFKGLPVEISSYVGFQRQIHHQMACKLNYKNLLYEISRFQFILMSIKRRTEIEKVHTIGIKVPIELSVSKDSYVITKGQINQLKTLNLRNIQQADSKYDILTINDALILSYDYKNFELTSTLFSHPSKTSHENNQNEQDFYEINRIEVYADNNEEF</sequence>
<evidence type="ECO:0000256" key="1">
    <source>
        <dbReference type="SAM" id="Phobius"/>
    </source>
</evidence>
<evidence type="ECO:0000313" key="3">
    <source>
        <dbReference type="Proteomes" id="UP000692954"/>
    </source>
</evidence>
<evidence type="ECO:0000313" key="2">
    <source>
        <dbReference type="EMBL" id="CAD8104681.1"/>
    </source>
</evidence>
<dbReference type="EMBL" id="CAJJDN010000082">
    <property type="protein sequence ID" value="CAD8104681.1"/>
    <property type="molecule type" value="Genomic_DNA"/>
</dbReference>
<name>A0A8S1PNU4_9CILI</name>
<keyword evidence="3" id="KW-1185">Reference proteome</keyword>
<dbReference type="AlphaFoldDB" id="A0A8S1PNU4"/>
<dbReference type="PANTHER" id="PTHR12621">
    <property type="entry name" value="CYSTEINE AND HISTIDINE-RICH DOMAIN CHORD -CONTAINING PROTEIN"/>
    <property type="match status" value="1"/>
</dbReference>
<comment type="caution">
    <text evidence="2">The sequence shown here is derived from an EMBL/GenBank/DDBJ whole genome shotgun (WGS) entry which is preliminary data.</text>
</comment>
<gene>
    <name evidence="2" type="ORF">PSON_ATCC_30995.1.T0820248</name>
</gene>
<proteinExistence type="predicted"/>